<accession>A0ABY1U282</accession>
<feature type="domain" description="tRNA pseudouridine synthase II TruB subfamily 1 C-terminal" evidence="1">
    <location>
        <begin position="61"/>
        <end position="101"/>
    </location>
</feature>
<evidence type="ECO:0000259" key="1">
    <source>
        <dbReference type="Pfam" id="PF09157"/>
    </source>
</evidence>
<sequence length="101" mass="11400">MKNSVVVPTSQNCAVPRPGLSRWLRRLRWKSSSKVHADGGNEAVDRFLMPSDSGLLDWPLLKFSEHSSFYWLHGQPVRAPDAPKFGMVRVQDHEGRFIGIG</sequence>
<dbReference type="SUPFAM" id="SSF88697">
    <property type="entry name" value="PUA domain-like"/>
    <property type="match status" value="1"/>
</dbReference>
<proteinExistence type="predicted"/>
<dbReference type="InterPro" id="IPR015240">
    <property type="entry name" value="tRNA_sdUridine_synth_fam1_C"/>
</dbReference>
<protein>
    <recommendedName>
        <fullName evidence="1">tRNA pseudouridine synthase II TruB subfamily 1 C-terminal domain-containing protein</fullName>
    </recommendedName>
</protein>
<organism evidence="2 3">
    <name type="scientific">Pseudomonas syringae pv. avii</name>
    <dbReference type="NCBI Taxonomy" id="663959"/>
    <lineage>
        <taxon>Bacteria</taxon>
        <taxon>Pseudomonadati</taxon>
        <taxon>Pseudomonadota</taxon>
        <taxon>Gammaproteobacteria</taxon>
        <taxon>Pseudomonadales</taxon>
        <taxon>Pseudomonadaceae</taxon>
        <taxon>Pseudomonas</taxon>
        <taxon>Pseudomonas syringae</taxon>
    </lineage>
</organism>
<reference evidence="2 3" key="1">
    <citation type="submission" date="2017-11" db="EMBL/GenBank/DDBJ databases">
        <authorList>
            <person name="Blom J."/>
        </authorList>
    </citation>
    <scope>NUCLEOTIDE SEQUENCE [LARGE SCALE GENOMIC DNA]</scope>
    <source>
        <strain evidence="2 3">CFBP3846</strain>
    </source>
</reference>
<dbReference type="Gene3D" id="2.30.130.10">
    <property type="entry name" value="PUA domain"/>
    <property type="match status" value="1"/>
</dbReference>
<gene>
    <name evidence="2" type="ORF">CFBP3846_01063</name>
</gene>
<keyword evidence="3" id="KW-1185">Reference proteome</keyword>
<dbReference type="EMBL" id="LT963402">
    <property type="protein sequence ID" value="SOS25498.1"/>
    <property type="molecule type" value="Genomic_DNA"/>
</dbReference>
<evidence type="ECO:0000313" key="3">
    <source>
        <dbReference type="Proteomes" id="UP000239665"/>
    </source>
</evidence>
<dbReference type="Pfam" id="PF09157">
    <property type="entry name" value="TruB-C_2"/>
    <property type="match status" value="1"/>
</dbReference>
<dbReference type="InterPro" id="IPR015947">
    <property type="entry name" value="PUA-like_sf"/>
</dbReference>
<dbReference type="InterPro" id="IPR036974">
    <property type="entry name" value="PUA_sf"/>
</dbReference>
<evidence type="ECO:0000313" key="2">
    <source>
        <dbReference type="EMBL" id="SOS25498.1"/>
    </source>
</evidence>
<dbReference type="CDD" id="cd21152">
    <property type="entry name" value="PUA_TruB_bacterial"/>
    <property type="match status" value="1"/>
</dbReference>
<name>A0ABY1U282_PSESX</name>
<dbReference type="Proteomes" id="UP000239665">
    <property type="component" value="Chromosome 1"/>
</dbReference>